<dbReference type="EMBL" id="VSSQ01026887">
    <property type="protein sequence ID" value="MPM75820.1"/>
    <property type="molecule type" value="Genomic_DNA"/>
</dbReference>
<evidence type="ECO:0000256" key="1">
    <source>
        <dbReference type="SAM" id="Phobius"/>
    </source>
</evidence>
<keyword evidence="1" id="KW-0472">Membrane</keyword>
<evidence type="ECO:0000313" key="2">
    <source>
        <dbReference type="EMBL" id="MPM75820.1"/>
    </source>
</evidence>
<proteinExistence type="predicted"/>
<feature type="transmembrane region" description="Helical" evidence="1">
    <location>
        <begin position="26"/>
        <end position="48"/>
    </location>
</feature>
<keyword evidence="1" id="KW-1133">Transmembrane helix</keyword>
<organism evidence="2">
    <name type="scientific">bioreactor metagenome</name>
    <dbReference type="NCBI Taxonomy" id="1076179"/>
    <lineage>
        <taxon>unclassified sequences</taxon>
        <taxon>metagenomes</taxon>
        <taxon>ecological metagenomes</taxon>
    </lineage>
</organism>
<comment type="caution">
    <text evidence="2">The sequence shown here is derived from an EMBL/GenBank/DDBJ whole genome shotgun (WGS) entry which is preliminary data.</text>
</comment>
<gene>
    <name evidence="2" type="ORF">SDC9_122814</name>
</gene>
<protein>
    <submittedName>
        <fullName evidence="2">Uncharacterized protein</fullName>
    </submittedName>
</protein>
<accession>A0A645CFW0</accession>
<dbReference type="AlphaFoldDB" id="A0A645CFW0"/>
<reference evidence="2" key="1">
    <citation type="submission" date="2019-08" db="EMBL/GenBank/DDBJ databases">
        <authorList>
            <person name="Kucharzyk K."/>
            <person name="Murdoch R.W."/>
            <person name="Higgins S."/>
            <person name="Loffler F."/>
        </authorList>
    </citation>
    <scope>NUCLEOTIDE SEQUENCE</scope>
</reference>
<sequence length="94" mass="10099">MQLTGLLFYFLGSAIGSVVCVPDLINVLCGAILGVKFLGGIIGFPVFLHQIRHHAVKQVEDTGAVAVDQRCRHTDDLLRDVEDFAHGVALTAVV</sequence>
<keyword evidence="1" id="KW-0812">Transmembrane</keyword>
<name>A0A645CFW0_9ZZZZ</name>